<proteinExistence type="predicted"/>
<reference evidence="2" key="1">
    <citation type="journal article" date="2015" name="Nature">
        <title>Complex archaea that bridge the gap between prokaryotes and eukaryotes.</title>
        <authorList>
            <person name="Spang A."/>
            <person name="Saw J.H."/>
            <person name="Jorgensen S.L."/>
            <person name="Zaremba-Niedzwiedzka K."/>
            <person name="Martijn J."/>
            <person name="Lind A.E."/>
            <person name="van Eijk R."/>
            <person name="Schleper C."/>
            <person name="Guy L."/>
            <person name="Ettema T.J."/>
        </authorList>
    </citation>
    <scope>NUCLEOTIDE SEQUENCE</scope>
</reference>
<dbReference type="EMBL" id="LAZR01038563">
    <property type="protein sequence ID" value="KKL19232.1"/>
    <property type="molecule type" value="Genomic_DNA"/>
</dbReference>
<evidence type="ECO:0000313" key="2">
    <source>
        <dbReference type="EMBL" id="KKL19232.1"/>
    </source>
</evidence>
<feature type="transmembrane region" description="Helical" evidence="1">
    <location>
        <begin position="148"/>
        <end position="169"/>
    </location>
</feature>
<evidence type="ECO:0000256" key="1">
    <source>
        <dbReference type="SAM" id="Phobius"/>
    </source>
</evidence>
<name>A0A0F9BZ64_9ZZZZ</name>
<organism evidence="2">
    <name type="scientific">marine sediment metagenome</name>
    <dbReference type="NCBI Taxonomy" id="412755"/>
    <lineage>
        <taxon>unclassified sequences</taxon>
        <taxon>metagenomes</taxon>
        <taxon>ecological metagenomes</taxon>
    </lineage>
</organism>
<dbReference type="GO" id="GO:0030246">
    <property type="term" value="F:carbohydrate binding"/>
    <property type="evidence" value="ECO:0007669"/>
    <property type="project" value="InterPro"/>
</dbReference>
<dbReference type="Gene3D" id="2.60.40.10">
    <property type="entry name" value="Immunoglobulins"/>
    <property type="match status" value="1"/>
</dbReference>
<gene>
    <name evidence="2" type="ORF">LCGC14_2467570</name>
</gene>
<keyword evidence="1" id="KW-0812">Transmembrane</keyword>
<keyword evidence="1" id="KW-0472">Membrane</keyword>
<dbReference type="AlphaFoldDB" id="A0A0F9BZ64"/>
<protein>
    <recommendedName>
        <fullName evidence="3">Carboxypeptidase regulatory-like domain-containing protein</fullName>
    </recommendedName>
</protein>
<dbReference type="InterPro" id="IPR013783">
    <property type="entry name" value="Ig-like_fold"/>
</dbReference>
<dbReference type="InterPro" id="IPR013784">
    <property type="entry name" value="Carb-bd-like_fold"/>
</dbReference>
<dbReference type="Pfam" id="PF13620">
    <property type="entry name" value="CarboxypepD_reg"/>
    <property type="match status" value="1"/>
</dbReference>
<keyword evidence="1" id="KW-1133">Transmembrane helix</keyword>
<evidence type="ECO:0008006" key="3">
    <source>
        <dbReference type="Google" id="ProtNLM"/>
    </source>
</evidence>
<accession>A0A0F9BZ64</accession>
<feature type="transmembrane region" description="Helical" evidence="1">
    <location>
        <begin position="6"/>
        <end position="26"/>
    </location>
</feature>
<comment type="caution">
    <text evidence="2">The sequence shown here is derived from an EMBL/GenBank/DDBJ whole genome shotgun (WGS) entry which is preliminary data.</text>
</comment>
<sequence length="176" mass="18573">MKGAAVIQRVVICIAMVGVCMPQLLVAAMPQNDPIRVTDVQLLEGGVLIGQVVTPQNTPIAQTSVTLQNAGRKIEGKTDKDGYFAFKGLRTGVYRVAAAEGHGTYRVWTEGQAPQTAQMKAQIQEGVLIVAGQEVVRGQNGMRTIRNFLANPIVIAGIVATAIAVPVAIHNSKSGS</sequence>
<dbReference type="SUPFAM" id="SSF49452">
    <property type="entry name" value="Starch-binding domain-like"/>
    <property type="match status" value="1"/>
</dbReference>